<dbReference type="Proteomes" id="UP000299102">
    <property type="component" value="Unassembled WGS sequence"/>
</dbReference>
<proteinExistence type="predicted"/>
<name>A0A4C1YXZ7_EUMVA</name>
<dbReference type="EMBL" id="BGZK01001415">
    <property type="protein sequence ID" value="GBP79489.1"/>
    <property type="molecule type" value="Genomic_DNA"/>
</dbReference>
<keyword evidence="2" id="KW-1185">Reference proteome</keyword>
<sequence>MCLSWKGVWVCTVSSMRTHEERITMADLVTQTPAALTTIGPPIVDGSRPQALDSGARYCTARNRSQKILFLSRSSPTDLTVVQLRVRGARVLYNVARYSHLPCLKWSPRPSPLEYAIRYLMEDLPELSGGDNES</sequence>
<accession>A0A4C1YXZ7</accession>
<protein>
    <submittedName>
        <fullName evidence="1">Uncharacterized protein</fullName>
    </submittedName>
</protein>
<evidence type="ECO:0000313" key="1">
    <source>
        <dbReference type="EMBL" id="GBP79489.1"/>
    </source>
</evidence>
<evidence type="ECO:0000313" key="2">
    <source>
        <dbReference type="Proteomes" id="UP000299102"/>
    </source>
</evidence>
<organism evidence="1 2">
    <name type="scientific">Eumeta variegata</name>
    <name type="common">Bagworm moth</name>
    <name type="synonym">Eumeta japonica</name>
    <dbReference type="NCBI Taxonomy" id="151549"/>
    <lineage>
        <taxon>Eukaryota</taxon>
        <taxon>Metazoa</taxon>
        <taxon>Ecdysozoa</taxon>
        <taxon>Arthropoda</taxon>
        <taxon>Hexapoda</taxon>
        <taxon>Insecta</taxon>
        <taxon>Pterygota</taxon>
        <taxon>Neoptera</taxon>
        <taxon>Endopterygota</taxon>
        <taxon>Lepidoptera</taxon>
        <taxon>Glossata</taxon>
        <taxon>Ditrysia</taxon>
        <taxon>Tineoidea</taxon>
        <taxon>Psychidae</taxon>
        <taxon>Oiketicinae</taxon>
        <taxon>Eumeta</taxon>
    </lineage>
</organism>
<reference evidence="1 2" key="1">
    <citation type="journal article" date="2019" name="Commun. Biol.">
        <title>The bagworm genome reveals a unique fibroin gene that provides high tensile strength.</title>
        <authorList>
            <person name="Kono N."/>
            <person name="Nakamura H."/>
            <person name="Ohtoshi R."/>
            <person name="Tomita M."/>
            <person name="Numata K."/>
            <person name="Arakawa K."/>
        </authorList>
    </citation>
    <scope>NUCLEOTIDE SEQUENCE [LARGE SCALE GENOMIC DNA]</scope>
</reference>
<gene>
    <name evidence="1" type="ORF">EVAR_59163_1</name>
</gene>
<comment type="caution">
    <text evidence="1">The sequence shown here is derived from an EMBL/GenBank/DDBJ whole genome shotgun (WGS) entry which is preliminary data.</text>
</comment>
<dbReference type="AlphaFoldDB" id="A0A4C1YXZ7"/>